<sequence length="38" mass="4229">MKSMKALPHSLVLHFDCVVPIPSPQQTASRLLKTNINI</sequence>
<reference evidence="2" key="1">
    <citation type="submission" date="2017-02" db="UniProtKB">
        <authorList>
            <consortium name="WormBaseParasite"/>
        </authorList>
    </citation>
    <scope>IDENTIFICATION</scope>
</reference>
<accession>A0A0M3HIW2</accession>
<evidence type="ECO:0000313" key="2">
    <source>
        <dbReference type="WBParaSite" id="ALUE_0000145701-mRNA-1"/>
    </source>
</evidence>
<protein>
    <submittedName>
        <fullName evidence="2">Uncharacterized protein</fullName>
    </submittedName>
</protein>
<name>A0A0M3HIW2_ASCLU</name>
<keyword evidence="1" id="KW-1185">Reference proteome</keyword>
<evidence type="ECO:0000313" key="1">
    <source>
        <dbReference type="Proteomes" id="UP000036681"/>
    </source>
</evidence>
<dbReference type="AlphaFoldDB" id="A0A0M3HIW2"/>
<dbReference type="WBParaSite" id="ALUE_0000145701-mRNA-1">
    <property type="protein sequence ID" value="ALUE_0000145701-mRNA-1"/>
    <property type="gene ID" value="ALUE_0000145701"/>
</dbReference>
<dbReference type="Proteomes" id="UP000036681">
    <property type="component" value="Unplaced"/>
</dbReference>
<proteinExistence type="predicted"/>
<organism evidence="1 2">
    <name type="scientific">Ascaris lumbricoides</name>
    <name type="common">Giant roundworm</name>
    <dbReference type="NCBI Taxonomy" id="6252"/>
    <lineage>
        <taxon>Eukaryota</taxon>
        <taxon>Metazoa</taxon>
        <taxon>Ecdysozoa</taxon>
        <taxon>Nematoda</taxon>
        <taxon>Chromadorea</taxon>
        <taxon>Rhabditida</taxon>
        <taxon>Spirurina</taxon>
        <taxon>Ascaridomorpha</taxon>
        <taxon>Ascaridoidea</taxon>
        <taxon>Ascarididae</taxon>
        <taxon>Ascaris</taxon>
    </lineage>
</organism>